<reference evidence="1" key="1">
    <citation type="submission" date="2021-03" db="EMBL/GenBank/DDBJ databases">
        <authorList>
            <consortium name="DOE Joint Genome Institute"/>
            <person name="Ahrendt S."/>
            <person name="Looney B.P."/>
            <person name="Miyauchi S."/>
            <person name="Morin E."/>
            <person name="Drula E."/>
            <person name="Courty P.E."/>
            <person name="Chicoki N."/>
            <person name="Fauchery L."/>
            <person name="Kohler A."/>
            <person name="Kuo A."/>
            <person name="Labutti K."/>
            <person name="Pangilinan J."/>
            <person name="Lipzen A."/>
            <person name="Riley R."/>
            <person name="Andreopoulos W."/>
            <person name="He G."/>
            <person name="Johnson J."/>
            <person name="Barry K.W."/>
            <person name="Grigoriev I.V."/>
            <person name="Nagy L."/>
            <person name="Hibbett D."/>
            <person name="Henrissat B."/>
            <person name="Matheny P.B."/>
            <person name="Labbe J."/>
            <person name="Martin F."/>
        </authorList>
    </citation>
    <scope>NUCLEOTIDE SEQUENCE</scope>
    <source>
        <strain evidence="1">HHB10654</strain>
    </source>
</reference>
<keyword evidence="2" id="KW-1185">Reference proteome</keyword>
<dbReference type="EMBL" id="MU277209">
    <property type="protein sequence ID" value="KAI0061978.1"/>
    <property type="molecule type" value="Genomic_DNA"/>
</dbReference>
<evidence type="ECO:0000313" key="2">
    <source>
        <dbReference type="Proteomes" id="UP000814140"/>
    </source>
</evidence>
<accession>A0ACB8SZM8</accession>
<dbReference type="Proteomes" id="UP000814140">
    <property type="component" value="Unassembled WGS sequence"/>
</dbReference>
<evidence type="ECO:0000313" key="1">
    <source>
        <dbReference type="EMBL" id="KAI0061978.1"/>
    </source>
</evidence>
<name>A0ACB8SZM8_9AGAM</name>
<organism evidence="1 2">
    <name type="scientific">Artomyces pyxidatus</name>
    <dbReference type="NCBI Taxonomy" id="48021"/>
    <lineage>
        <taxon>Eukaryota</taxon>
        <taxon>Fungi</taxon>
        <taxon>Dikarya</taxon>
        <taxon>Basidiomycota</taxon>
        <taxon>Agaricomycotina</taxon>
        <taxon>Agaricomycetes</taxon>
        <taxon>Russulales</taxon>
        <taxon>Auriscalpiaceae</taxon>
        <taxon>Artomyces</taxon>
    </lineage>
</organism>
<proteinExistence type="predicted"/>
<reference evidence="1" key="2">
    <citation type="journal article" date="2022" name="New Phytol.">
        <title>Evolutionary transition to the ectomycorrhizal habit in the genomes of a hyperdiverse lineage of mushroom-forming fungi.</title>
        <authorList>
            <person name="Looney B."/>
            <person name="Miyauchi S."/>
            <person name="Morin E."/>
            <person name="Drula E."/>
            <person name="Courty P.E."/>
            <person name="Kohler A."/>
            <person name="Kuo A."/>
            <person name="LaButti K."/>
            <person name="Pangilinan J."/>
            <person name="Lipzen A."/>
            <person name="Riley R."/>
            <person name="Andreopoulos W."/>
            <person name="He G."/>
            <person name="Johnson J."/>
            <person name="Nolan M."/>
            <person name="Tritt A."/>
            <person name="Barry K.W."/>
            <person name="Grigoriev I.V."/>
            <person name="Nagy L.G."/>
            <person name="Hibbett D."/>
            <person name="Henrissat B."/>
            <person name="Matheny P.B."/>
            <person name="Labbe J."/>
            <person name="Martin F.M."/>
        </authorList>
    </citation>
    <scope>NUCLEOTIDE SEQUENCE</scope>
    <source>
        <strain evidence="1">HHB10654</strain>
    </source>
</reference>
<protein>
    <submittedName>
        <fullName evidence="1">Uncharacterized protein</fullName>
    </submittedName>
</protein>
<sequence length="114" mass="12988">MSSQRHWFHQYQPLDVPRKVWLGDNRHILAHGTGRVPVLMQARGRWNKVILQDVLYVPDLHGNLLSVSALARRGAVVQFLGKTCEILDKDGILTCEGHLEDSLYIVHARTEVPE</sequence>
<feature type="non-terminal residue" evidence="1">
    <location>
        <position position="114"/>
    </location>
</feature>
<comment type="caution">
    <text evidence="1">The sequence shown here is derived from an EMBL/GenBank/DDBJ whole genome shotgun (WGS) entry which is preliminary data.</text>
</comment>
<gene>
    <name evidence="1" type="ORF">BV25DRAFT_1804481</name>
</gene>